<dbReference type="SUPFAM" id="SSF161098">
    <property type="entry name" value="MetI-like"/>
    <property type="match status" value="1"/>
</dbReference>
<gene>
    <name evidence="9" type="ORF">GCM10022288_07710</name>
</gene>
<comment type="subcellular location">
    <subcellularLocation>
        <location evidence="1 7">Cell membrane</location>
        <topology evidence="1 7">Multi-pass membrane protein</topology>
    </subcellularLocation>
</comment>
<evidence type="ECO:0000256" key="1">
    <source>
        <dbReference type="ARBA" id="ARBA00004651"/>
    </source>
</evidence>
<evidence type="ECO:0000259" key="8">
    <source>
        <dbReference type="PROSITE" id="PS50928"/>
    </source>
</evidence>
<keyword evidence="3" id="KW-1003">Cell membrane</keyword>
<feature type="transmembrane region" description="Helical" evidence="7">
    <location>
        <begin position="255"/>
        <end position="276"/>
    </location>
</feature>
<dbReference type="RefSeq" id="WP_344773994.1">
    <property type="nucleotide sequence ID" value="NZ_BAABBX010000005.1"/>
</dbReference>
<protein>
    <submittedName>
        <fullName evidence="9">ABC transporter permease</fullName>
    </submittedName>
</protein>
<evidence type="ECO:0000256" key="7">
    <source>
        <dbReference type="RuleBase" id="RU363032"/>
    </source>
</evidence>
<accession>A0ABP8AKN0</accession>
<keyword evidence="10" id="KW-1185">Reference proteome</keyword>
<dbReference type="CDD" id="cd06261">
    <property type="entry name" value="TM_PBP2"/>
    <property type="match status" value="1"/>
</dbReference>
<evidence type="ECO:0000256" key="3">
    <source>
        <dbReference type="ARBA" id="ARBA00022475"/>
    </source>
</evidence>
<comment type="similarity">
    <text evidence="7">Belongs to the binding-protein-dependent transport system permease family.</text>
</comment>
<evidence type="ECO:0000313" key="9">
    <source>
        <dbReference type="EMBL" id="GAA4185531.1"/>
    </source>
</evidence>
<dbReference type="PANTHER" id="PTHR43163:SF9">
    <property type="entry name" value="ABC TRANSPORTER PERMEASE PROTEIN"/>
    <property type="match status" value="1"/>
</dbReference>
<dbReference type="Proteomes" id="UP001500213">
    <property type="component" value="Unassembled WGS sequence"/>
</dbReference>
<keyword evidence="4 7" id="KW-0812">Transmembrane</keyword>
<evidence type="ECO:0000256" key="5">
    <source>
        <dbReference type="ARBA" id="ARBA00022989"/>
    </source>
</evidence>
<dbReference type="InterPro" id="IPR035906">
    <property type="entry name" value="MetI-like_sf"/>
</dbReference>
<feature type="transmembrane region" description="Helical" evidence="7">
    <location>
        <begin position="296"/>
        <end position="320"/>
    </location>
</feature>
<feature type="transmembrane region" description="Helical" evidence="7">
    <location>
        <begin position="12"/>
        <end position="31"/>
    </location>
</feature>
<dbReference type="PROSITE" id="PS51257">
    <property type="entry name" value="PROKAR_LIPOPROTEIN"/>
    <property type="match status" value="1"/>
</dbReference>
<dbReference type="PANTHER" id="PTHR43163">
    <property type="entry name" value="DIPEPTIDE TRANSPORT SYSTEM PERMEASE PROTEIN DPPB-RELATED"/>
    <property type="match status" value="1"/>
</dbReference>
<organism evidence="9 10">
    <name type="scientific">Gryllotalpicola kribbensis</name>
    <dbReference type="NCBI Taxonomy" id="993084"/>
    <lineage>
        <taxon>Bacteria</taxon>
        <taxon>Bacillati</taxon>
        <taxon>Actinomycetota</taxon>
        <taxon>Actinomycetes</taxon>
        <taxon>Micrococcales</taxon>
        <taxon>Microbacteriaceae</taxon>
        <taxon>Gryllotalpicola</taxon>
    </lineage>
</organism>
<dbReference type="EMBL" id="BAABBX010000005">
    <property type="protein sequence ID" value="GAA4185531.1"/>
    <property type="molecule type" value="Genomic_DNA"/>
</dbReference>
<feature type="domain" description="ABC transmembrane type-1" evidence="8">
    <location>
        <begin position="97"/>
        <end position="313"/>
    </location>
</feature>
<evidence type="ECO:0000313" key="10">
    <source>
        <dbReference type="Proteomes" id="UP001500213"/>
    </source>
</evidence>
<evidence type="ECO:0000256" key="4">
    <source>
        <dbReference type="ARBA" id="ARBA00022692"/>
    </source>
</evidence>
<feature type="transmembrane region" description="Helical" evidence="7">
    <location>
        <begin position="191"/>
        <end position="209"/>
    </location>
</feature>
<evidence type="ECO:0000256" key="6">
    <source>
        <dbReference type="ARBA" id="ARBA00023136"/>
    </source>
</evidence>
<comment type="caution">
    <text evidence="9">The sequence shown here is derived from an EMBL/GenBank/DDBJ whole genome shotgun (WGS) entry which is preliminary data.</text>
</comment>
<evidence type="ECO:0000256" key="2">
    <source>
        <dbReference type="ARBA" id="ARBA00022448"/>
    </source>
</evidence>
<dbReference type="PROSITE" id="PS50928">
    <property type="entry name" value="ABC_TM1"/>
    <property type="match status" value="1"/>
</dbReference>
<keyword evidence="2 7" id="KW-0813">Transport</keyword>
<reference evidence="10" key="1">
    <citation type="journal article" date="2019" name="Int. J. Syst. Evol. Microbiol.">
        <title>The Global Catalogue of Microorganisms (GCM) 10K type strain sequencing project: providing services to taxonomists for standard genome sequencing and annotation.</title>
        <authorList>
            <consortium name="The Broad Institute Genomics Platform"/>
            <consortium name="The Broad Institute Genome Sequencing Center for Infectious Disease"/>
            <person name="Wu L."/>
            <person name="Ma J."/>
        </authorList>
    </citation>
    <scope>NUCLEOTIDE SEQUENCE [LARGE SCALE GENOMIC DNA]</scope>
    <source>
        <strain evidence="10">JCM 17593</strain>
    </source>
</reference>
<proteinExistence type="inferred from homology"/>
<feature type="transmembrane region" description="Helical" evidence="7">
    <location>
        <begin position="136"/>
        <end position="156"/>
    </location>
</feature>
<dbReference type="InterPro" id="IPR000515">
    <property type="entry name" value="MetI-like"/>
</dbReference>
<keyword evidence="6 7" id="KW-0472">Membrane</keyword>
<feature type="transmembrane region" description="Helical" evidence="7">
    <location>
        <begin position="103"/>
        <end position="124"/>
    </location>
</feature>
<dbReference type="Gene3D" id="1.10.3720.10">
    <property type="entry name" value="MetI-like"/>
    <property type="match status" value="1"/>
</dbReference>
<sequence length="326" mass="35387">MFVYLVRRIVNYIILTVIASCLAYVLASLSLNPTAKYLGRNPPVDPHSLQNILNKFGVNPDVPLIERLWHWFSGVLHGDFGLAINSEPISRVIWERAGISLQLLLIGSIIGAVLGVVLGVWGAVRQYKASDSIVTYLSYIVFSTPTFVIAIFLMIAATALNRAIGHQLITFTGQYSAGISGGFFTQFGDRAAHLLLPTIVLVLTSAASYSRYQRNVMLDVLGADYIRTARAKGRTRGAALIRHGVRVALIPMSTFFAYSFGTLVAGASMLEIVFSWHGMGELLLTSINTSDINAVAGSTLFTAVLILCSSTLSEVLYAALDPRVRS</sequence>
<name>A0ABP8AKN0_9MICO</name>
<dbReference type="Pfam" id="PF00528">
    <property type="entry name" value="BPD_transp_1"/>
    <property type="match status" value="1"/>
</dbReference>
<keyword evidence="5 7" id="KW-1133">Transmembrane helix</keyword>